<dbReference type="AlphaFoldDB" id="A0AAE3M7V2"/>
<dbReference type="RefSeq" id="WP_301192175.1">
    <property type="nucleotide sequence ID" value="NZ_JAPDPJ010000059.1"/>
</dbReference>
<reference evidence="2" key="1">
    <citation type="submission" date="2022-10" db="EMBL/GenBank/DDBJ databases">
        <authorList>
            <person name="Yu W.X."/>
        </authorList>
    </citation>
    <scope>NUCLEOTIDE SEQUENCE</scope>
    <source>
        <strain evidence="2">AAT</strain>
    </source>
</reference>
<accession>A0AAE3M7V2</accession>
<dbReference type="Proteomes" id="UP001209229">
    <property type="component" value="Unassembled WGS sequence"/>
</dbReference>
<keyword evidence="3" id="KW-1185">Reference proteome</keyword>
<dbReference type="NCBIfam" id="TIGR03519">
    <property type="entry name" value="T9SS_PorP_fam"/>
    <property type="match status" value="1"/>
</dbReference>
<name>A0AAE3M7V2_9BACT</name>
<proteinExistence type="predicted"/>
<evidence type="ECO:0000256" key="1">
    <source>
        <dbReference type="SAM" id="SignalP"/>
    </source>
</evidence>
<dbReference type="EMBL" id="JAPDPJ010000059">
    <property type="protein sequence ID" value="MCW3788617.1"/>
    <property type="molecule type" value="Genomic_DNA"/>
</dbReference>
<dbReference type="InterPro" id="IPR019861">
    <property type="entry name" value="PorP/SprF_Bacteroidetes"/>
</dbReference>
<comment type="caution">
    <text evidence="2">The sequence shown here is derived from an EMBL/GenBank/DDBJ whole genome shotgun (WGS) entry which is preliminary data.</text>
</comment>
<evidence type="ECO:0000313" key="3">
    <source>
        <dbReference type="Proteomes" id="UP001209229"/>
    </source>
</evidence>
<sequence>MVRRILIFVIFCIAANMNAQYDPQFSQNMFNMLAVNPGYAGSSESINLLALNRNQWSGEYGIQTTVFSGDMPLNLLGMDSGVGLTIVNDEVGFFTNLSMLLNYSAKFELKRGTIGLGLSLGLINQSLDGSKFKLPDGEVYTKADQDPVLTNAEVTGSAFDAGFGVFYQEKKFYAGASLSHLTKPKIDYNDGNFFTISRTFFLTCGYNHKIEDTSYEILPSVFYKTDGASFQIDVNTLVRYKNRFWGGLSYRLQDAIVLLAGIELKNGVRFGYSYDVTTSAVATAGNGGSHELMIGYNFDINFEKRTKRYKSVRYL</sequence>
<organism evidence="2 3">
    <name type="scientific">Plebeiibacterium sediminum</name>
    <dbReference type="NCBI Taxonomy" id="2992112"/>
    <lineage>
        <taxon>Bacteria</taxon>
        <taxon>Pseudomonadati</taxon>
        <taxon>Bacteroidota</taxon>
        <taxon>Bacteroidia</taxon>
        <taxon>Marinilabiliales</taxon>
        <taxon>Marinilabiliaceae</taxon>
        <taxon>Plebeiibacterium</taxon>
    </lineage>
</organism>
<dbReference type="Pfam" id="PF11751">
    <property type="entry name" value="PorP_SprF"/>
    <property type="match status" value="1"/>
</dbReference>
<feature type="chain" id="PRO_5041976555" evidence="1">
    <location>
        <begin position="22"/>
        <end position="315"/>
    </location>
</feature>
<feature type="signal peptide" evidence="1">
    <location>
        <begin position="1"/>
        <end position="21"/>
    </location>
</feature>
<keyword evidence="1" id="KW-0732">Signal</keyword>
<evidence type="ECO:0000313" key="2">
    <source>
        <dbReference type="EMBL" id="MCW3788617.1"/>
    </source>
</evidence>
<protein>
    <submittedName>
        <fullName evidence="2">Type IX secretion system membrane protein PorP/SprF</fullName>
    </submittedName>
</protein>
<gene>
    <name evidence="2" type="ORF">OM075_19265</name>
</gene>